<dbReference type="Pfam" id="PF08240">
    <property type="entry name" value="ADH_N"/>
    <property type="match status" value="1"/>
</dbReference>
<dbReference type="EMBL" id="CAJFDI010000002">
    <property type="protein sequence ID" value="CAD5216924.1"/>
    <property type="molecule type" value="Genomic_DNA"/>
</dbReference>
<dbReference type="GO" id="GO:0004022">
    <property type="term" value="F:alcohol dehydrogenase (NAD+) activity"/>
    <property type="evidence" value="ECO:0007669"/>
    <property type="project" value="UniProtKB-EC"/>
</dbReference>
<dbReference type="CDD" id="cd08297">
    <property type="entry name" value="CAD3"/>
    <property type="match status" value="1"/>
</dbReference>
<dbReference type="Gene3D" id="3.90.180.10">
    <property type="entry name" value="Medium-chain alcohol dehydrogenases, catalytic domain"/>
    <property type="match status" value="1"/>
</dbReference>
<dbReference type="AlphaFoldDB" id="A0A1I7SXA3"/>
<dbReference type="PROSITE" id="PS00059">
    <property type="entry name" value="ADH_ZINC"/>
    <property type="match status" value="1"/>
</dbReference>
<dbReference type="Proteomes" id="UP000582659">
    <property type="component" value="Unassembled WGS sequence"/>
</dbReference>
<dbReference type="InterPro" id="IPR011032">
    <property type="entry name" value="GroES-like_sf"/>
</dbReference>
<evidence type="ECO:0000313" key="12">
    <source>
        <dbReference type="Proteomes" id="UP000095284"/>
    </source>
</evidence>
<dbReference type="PANTHER" id="PTHR42940:SF3">
    <property type="entry name" value="ALCOHOL DEHYDROGENASE 1-RELATED"/>
    <property type="match status" value="1"/>
</dbReference>
<dbReference type="InterPro" id="IPR013154">
    <property type="entry name" value="ADH-like_N"/>
</dbReference>
<evidence type="ECO:0000256" key="8">
    <source>
        <dbReference type="RuleBase" id="RU361277"/>
    </source>
</evidence>
<evidence type="ECO:0000256" key="2">
    <source>
        <dbReference type="ARBA" id="ARBA00008072"/>
    </source>
</evidence>
<dbReference type="eggNOG" id="KOG0023">
    <property type="taxonomic scope" value="Eukaryota"/>
</dbReference>
<protein>
    <recommendedName>
        <fullName evidence="3">alcohol dehydrogenase</fullName>
        <ecNumber evidence="3">1.1.1.1</ecNumber>
    </recommendedName>
</protein>
<evidence type="ECO:0000259" key="9">
    <source>
        <dbReference type="SMART" id="SM00829"/>
    </source>
</evidence>
<proteinExistence type="inferred from homology"/>
<dbReference type="Gene3D" id="3.40.50.720">
    <property type="entry name" value="NAD(P)-binding Rossmann-like Domain"/>
    <property type="match status" value="1"/>
</dbReference>
<sequence length="350" mass="37584">MAEHIPTTQKAAVFSNYGGKIEIKEVPVPEIEPDDMLVKILYTGVCHSDLHIWLGDFPFPTKPLPLIGGHEGAGIVVKTGANVKNFKVGDRAGVKWINATCLCCEYCKRGYETNCENMINSGFTRDGTFQQYAVVRGTEAAPIPEGLDMAKVAPILCAGVTVYKALKTSKVKAGQIVAITGAGGGLGSCAIQYAKAMGMRVLALDTSAKEEHCRSLGADLFLDPFKCPDIVSAVQLLTSGGPHGVINLAASVRAMDDAAKYVRTRGVVVLIALPPDAKMSIEVIPSIVRTITVTTSAVGSRQDVDEALEFFARGQIKIPVEIATLEDLPKTFERMQKCEISGRVVLDMWK</sequence>
<evidence type="ECO:0000313" key="14">
    <source>
        <dbReference type="WBParaSite" id="BXY_1768700.1"/>
    </source>
</evidence>
<evidence type="ECO:0000256" key="1">
    <source>
        <dbReference type="ARBA" id="ARBA00001947"/>
    </source>
</evidence>
<keyword evidence="13" id="KW-1185">Reference proteome</keyword>
<gene>
    <name evidence="10" type="ORF">BXYJ_LOCUS4778</name>
</gene>
<evidence type="ECO:0000256" key="3">
    <source>
        <dbReference type="ARBA" id="ARBA00013190"/>
    </source>
</evidence>
<feature type="domain" description="Enoyl reductase (ER)" evidence="9">
    <location>
        <begin position="18"/>
        <end position="346"/>
    </location>
</feature>
<dbReference type="EMBL" id="CAJFCV020000002">
    <property type="protein sequence ID" value="CAG9100284.1"/>
    <property type="molecule type" value="Genomic_DNA"/>
</dbReference>
<dbReference type="FunFam" id="3.40.50.720:FF:000039">
    <property type="entry name" value="Alcohol dehydrogenase AdhP"/>
    <property type="match status" value="1"/>
</dbReference>
<evidence type="ECO:0000313" key="11">
    <source>
        <dbReference type="EMBL" id="CAG9100284.1"/>
    </source>
</evidence>
<evidence type="ECO:0000256" key="6">
    <source>
        <dbReference type="ARBA" id="ARBA00023002"/>
    </source>
</evidence>
<dbReference type="PANTHER" id="PTHR42940">
    <property type="entry name" value="ALCOHOL DEHYDROGENASE 1-RELATED"/>
    <property type="match status" value="1"/>
</dbReference>
<dbReference type="GO" id="GO:0008270">
    <property type="term" value="F:zinc ion binding"/>
    <property type="evidence" value="ECO:0007669"/>
    <property type="project" value="InterPro"/>
</dbReference>
<dbReference type="FunFam" id="3.90.180.10:FF:000002">
    <property type="entry name" value="Alcohol dehydrogenase AdhP"/>
    <property type="match status" value="1"/>
</dbReference>
<organism evidence="12 14">
    <name type="scientific">Bursaphelenchus xylophilus</name>
    <name type="common">Pinewood nematode worm</name>
    <name type="synonym">Aphelenchoides xylophilus</name>
    <dbReference type="NCBI Taxonomy" id="6326"/>
    <lineage>
        <taxon>Eukaryota</taxon>
        <taxon>Metazoa</taxon>
        <taxon>Ecdysozoa</taxon>
        <taxon>Nematoda</taxon>
        <taxon>Chromadorea</taxon>
        <taxon>Rhabditida</taxon>
        <taxon>Tylenchina</taxon>
        <taxon>Tylenchomorpha</taxon>
        <taxon>Aphelenchoidea</taxon>
        <taxon>Aphelenchoididae</taxon>
        <taxon>Bursaphelenchus</taxon>
    </lineage>
</organism>
<dbReference type="SMART" id="SM00829">
    <property type="entry name" value="PKS_ER"/>
    <property type="match status" value="1"/>
</dbReference>
<dbReference type="Proteomes" id="UP000095284">
    <property type="component" value="Unplaced"/>
</dbReference>
<evidence type="ECO:0000256" key="5">
    <source>
        <dbReference type="ARBA" id="ARBA00022833"/>
    </source>
</evidence>
<dbReference type="InterPro" id="IPR020843">
    <property type="entry name" value="ER"/>
</dbReference>
<evidence type="ECO:0000256" key="4">
    <source>
        <dbReference type="ARBA" id="ARBA00022723"/>
    </source>
</evidence>
<dbReference type="SMR" id="A0A1I7SXA3"/>
<keyword evidence="7" id="KW-0520">NAD</keyword>
<dbReference type="InterPro" id="IPR013149">
    <property type="entry name" value="ADH-like_C"/>
</dbReference>
<dbReference type="EC" id="1.1.1.1" evidence="3"/>
<comment type="similarity">
    <text evidence="2 8">Belongs to the zinc-containing alcohol dehydrogenase family.</text>
</comment>
<dbReference type="WBParaSite" id="BXY_1768700.1">
    <property type="protein sequence ID" value="BXY_1768700.1"/>
    <property type="gene ID" value="BXY_1768700"/>
</dbReference>
<dbReference type="InterPro" id="IPR002328">
    <property type="entry name" value="ADH_Zn_CS"/>
</dbReference>
<keyword evidence="5 8" id="KW-0862">Zinc</keyword>
<reference evidence="11" key="2">
    <citation type="submission" date="2020-08" db="EMBL/GenBank/DDBJ databases">
        <authorList>
            <person name="Kikuchi T."/>
        </authorList>
    </citation>
    <scope>NUCLEOTIDE SEQUENCE</scope>
    <source>
        <strain evidence="10">Ka4C1</strain>
    </source>
</reference>
<accession>A0A1I7SXA3</accession>
<keyword evidence="4 8" id="KW-0479">Metal-binding</keyword>
<dbReference type="SUPFAM" id="SSF51735">
    <property type="entry name" value="NAD(P)-binding Rossmann-fold domains"/>
    <property type="match status" value="1"/>
</dbReference>
<dbReference type="GO" id="GO:0005737">
    <property type="term" value="C:cytoplasm"/>
    <property type="evidence" value="ECO:0007669"/>
    <property type="project" value="TreeGrafter"/>
</dbReference>
<dbReference type="InterPro" id="IPR036291">
    <property type="entry name" value="NAD(P)-bd_dom_sf"/>
</dbReference>
<dbReference type="Pfam" id="PF00107">
    <property type="entry name" value="ADH_zinc_N"/>
    <property type="match status" value="1"/>
</dbReference>
<name>A0A1I7SXA3_BURXY</name>
<reference evidence="14" key="1">
    <citation type="submission" date="2016-11" db="UniProtKB">
        <authorList>
            <consortium name="WormBaseParasite"/>
        </authorList>
    </citation>
    <scope>IDENTIFICATION</scope>
</reference>
<evidence type="ECO:0000313" key="10">
    <source>
        <dbReference type="EMBL" id="CAD5216924.1"/>
    </source>
</evidence>
<dbReference type="OrthoDB" id="1879366at2759"/>
<comment type="cofactor">
    <cofactor evidence="1 8">
        <name>Zn(2+)</name>
        <dbReference type="ChEBI" id="CHEBI:29105"/>
    </cofactor>
</comment>
<dbReference type="SUPFAM" id="SSF50129">
    <property type="entry name" value="GroES-like"/>
    <property type="match status" value="1"/>
</dbReference>
<dbReference type="Proteomes" id="UP000659654">
    <property type="component" value="Unassembled WGS sequence"/>
</dbReference>
<evidence type="ECO:0000256" key="7">
    <source>
        <dbReference type="ARBA" id="ARBA00023027"/>
    </source>
</evidence>
<keyword evidence="6" id="KW-0560">Oxidoreductase</keyword>
<evidence type="ECO:0000313" key="13">
    <source>
        <dbReference type="Proteomes" id="UP000659654"/>
    </source>
</evidence>